<dbReference type="Proteomes" id="UP000472271">
    <property type="component" value="Chromosome 8"/>
</dbReference>
<evidence type="ECO:0000313" key="4">
    <source>
        <dbReference type="Ensembl" id="ENSSORP00005006650.1"/>
    </source>
</evidence>
<evidence type="ECO:0000256" key="1">
    <source>
        <dbReference type="ARBA" id="ARBA00022614"/>
    </source>
</evidence>
<keyword evidence="3" id="KW-0812">Transmembrane</keyword>
<evidence type="ECO:0000256" key="3">
    <source>
        <dbReference type="SAM" id="Phobius"/>
    </source>
</evidence>
<keyword evidence="2" id="KW-0677">Repeat</keyword>
<dbReference type="InterPro" id="IPR032675">
    <property type="entry name" value="LRR_dom_sf"/>
</dbReference>
<dbReference type="Gene3D" id="3.80.10.10">
    <property type="entry name" value="Ribonuclease Inhibitor"/>
    <property type="match status" value="1"/>
</dbReference>
<sequence length="131" mass="14999">PYLDIQRLCRLDYSWTSLILFFRLNSCGLSEISCSYVVSALKSNPLHLEGLDLSNNDLKDSGVKILSYQLRIGNCRLKNLWSMCEACYRTLVWCCLSFMFVCHFLFYFVKFSSCVLSVVFTSLPGSCSPFP</sequence>
<dbReference type="InParanoid" id="A0A672YQ38"/>
<keyword evidence="3" id="KW-1133">Transmembrane helix</keyword>
<evidence type="ECO:0000313" key="5">
    <source>
        <dbReference type="Proteomes" id="UP000472271"/>
    </source>
</evidence>
<evidence type="ECO:0000256" key="2">
    <source>
        <dbReference type="ARBA" id="ARBA00022737"/>
    </source>
</evidence>
<feature type="transmembrane region" description="Helical" evidence="3">
    <location>
        <begin position="86"/>
        <end position="109"/>
    </location>
</feature>
<keyword evidence="1" id="KW-0433">Leucine-rich repeat</keyword>
<protein>
    <recommendedName>
        <fullName evidence="6">SPRY-associated domain-containing protein</fullName>
    </recommendedName>
</protein>
<dbReference type="SUPFAM" id="SSF52047">
    <property type="entry name" value="RNI-like"/>
    <property type="match status" value="1"/>
</dbReference>
<keyword evidence="5" id="KW-1185">Reference proteome</keyword>
<organism evidence="4 5">
    <name type="scientific">Sphaeramia orbicularis</name>
    <name type="common">orbiculate cardinalfish</name>
    <dbReference type="NCBI Taxonomy" id="375764"/>
    <lineage>
        <taxon>Eukaryota</taxon>
        <taxon>Metazoa</taxon>
        <taxon>Chordata</taxon>
        <taxon>Craniata</taxon>
        <taxon>Vertebrata</taxon>
        <taxon>Euteleostomi</taxon>
        <taxon>Actinopterygii</taxon>
        <taxon>Neopterygii</taxon>
        <taxon>Teleostei</taxon>
        <taxon>Neoteleostei</taxon>
        <taxon>Acanthomorphata</taxon>
        <taxon>Gobiaria</taxon>
        <taxon>Kurtiformes</taxon>
        <taxon>Apogonoidei</taxon>
        <taxon>Apogonidae</taxon>
        <taxon>Apogoninae</taxon>
        <taxon>Sphaeramia</taxon>
    </lineage>
</organism>
<evidence type="ECO:0008006" key="6">
    <source>
        <dbReference type="Google" id="ProtNLM"/>
    </source>
</evidence>
<dbReference type="PANTHER" id="PTHR24106">
    <property type="entry name" value="NACHT, LRR AND CARD DOMAINS-CONTAINING"/>
    <property type="match status" value="1"/>
</dbReference>
<proteinExistence type="predicted"/>
<accession>A0A672YQ38</accession>
<dbReference type="AlphaFoldDB" id="A0A672YQ38"/>
<reference evidence="4" key="2">
    <citation type="submission" date="2025-08" db="UniProtKB">
        <authorList>
            <consortium name="Ensembl"/>
        </authorList>
    </citation>
    <scope>IDENTIFICATION</scope>
</reference>
<keyword evidence="3" id="KW-0472">Membrane</keyword>
<dbReference type="InterPro" id="IPR051261">
    <property type="entry name" value="NLR"/>
</dbReference>
<reference evidence="4" key="1">
    <citation type="submission" date="2019-06" db="EMBL/GenBank/DDBJ databases">
        <authorList>
            <consortium name="Wellcome Sanger Institute Data Sharing"/>
        </authorList>
    </citation>
    <scope>NUCLEOTIDE SEQUENCE [LARGE SCALE GENOMIC DNA]</scope>
</reference>
<dbReference type="Ensembl" id="ENSSORT00005006910.1">
    <property type="protein sequence ID" value="ENSSORP00005006650.1"/>
    <property type="gene ID" value="ENSSORG00005003887.1"/>
</dbReference>
<name>A0A672YQ38_9TELE</name>
<reference evidence="4" key="3">
    <citation type="submission" date="2025-09" db="UniProtKB">
        <authorList>
            <consortium name="Ensembl"/>
        </authorList>
    </citation>
    <scope>IDENTIFICATION</scope>
</reference>